<dbReference type="AlphaFoldDB" id="A0A374NK77"/>
<reference evidence="3 4" key="1">
    <citation type="submission" date="2018-08" db="EMBL/GenBank/DDBJ databases">
        <title>A genome reference for cultivated species of the human gut microbiota.</title>
        <authorList>
            <person name="Zou Y."/>
            <person name="Xue W."/>
            <person name="Luo G."/>
        </authorList>
    </citation>
    <scope>NUCLEOTIDE SEQUENCE [LARGE SCALE GENOMIC DNA]</scope>
    <source>
        <strain evidence="3 4">TM10-1AC</strain>
    </source>
</reference>
<dbReference type="Gene3D" id="2.40.50.140">
    <property type="entry name" value="Nucleic acid-binding proteins"/>
    <property type="match status" value="2"/>
</dbReference>
<evidence type="ECO:0000313" key="4">
    <source>
        <dbReference type="Proteomes" id="UP000262524"/>
    </source>
</evidence>
<dbReference type="Pfam" id="PF00436">
    <property type="entry name" value="SSB"/>
    <property type="match status" value="1"/>
</dbReference>
<dbReference type="Proteomes" id="UP000262524">
    <property type="component" value="Unassembled WGS sequence"/>
</dbReference>
<evidence type="ECO:0000313" key="3">
    <source>
        <dbReference type="EMBL" id="RGI86843.1"/>
    </source>
</evidence>
<evidence type="ECO:0000256" key="2">
    <source>
        <dbReference type="PROSITE-ProRule" id="PRU00252"/>
    </source>
</evidence>
<gene>
    <name evidence="3" type="ORF">DXD91_09160</name>
</gene>
<protein>
    <submittedName>
        <fullName evidence="3">Single-stranded DNA-binding protein</fullName>
    </submittedName>
</protein>
<accession>A0A374NK77</accession>
<dbReference type="InterPro" id="IPR012340">
    <property type="entry name" value="NA-bd_OB-fold"/>
</dbReference>
<dbReference type="NCBIfam" id="NF004476">
    <property type="entry name" value="PRK05813.1"/>
    <property type="match status" value="1"/>
</dbReference>
<dbReference type="SUPFAM" id="SSF50249">
    <property type="entry name" value="Nucleic acid-binding proteins"/>
    <property type="match status" value="1"/>
</dbReference>
<dbReference type="PROSITE" id="PS50935">
    <property type="entry name" value="SSB"/>
    <property type="match status" value="1"/>
</dbReference>
<name>A0A374NK77_9FIRM</name>
<proteinExistence type="predicted"/>
<dbReference type="GO" id="GO:0003697">
    <property type="term" value="F:single-stranded DNA binding"/>
    <property type="evidence" value="ECO:0007669"/>
    <property type="project" value="InterPro"/>
</dbReference>
<dbReference type="EMBL" id="QSOE01000056">
    <property type="protein sequence ID" value="RGI86843.1"/>
    <property type="molecule type" value="Genomic_DNA"/>
</dbReference>
<dbReference type="RefSeq" id="WP_117982716.1">
    <property type="nucleotide sequence ID" value="NZ_QSOE01000056.1"/>
</dbReference>
<evidence type="ECO:0000256" key="1">
    <source>
        <dbReference type="ARBA" id="ARBA00023125"/>
    </source>
</evidence>
<organism evidence="3 4">
    <name type="scientific">Anaerobutyricum hallii</name>
    <dbReference type="NCBI Taxonomy" id="39488"/>
    <lineage>
        <taxon>Bacteria</taxon>
        <taxon>Bacillati</taxon>
        <taxon>Bacillota</taxon>
        <taxon>Clostridia</taxon>
        <taxon>Lachnospirales</taxon>
        <taxon>Lachnospiraceae</taxon>
        <taxon>Anaerobutyricum</taxon>
    </lineage>
</organism>
<dbReference type="InterPro" id="IPR000424">
    <property type="entry name" value="Primosome_PriB/ssb"/>
</dbReference>
<keyword evidence="1 2" id="KW-0238">DNA-binding</keyword>
<dbReference type="CDD" id="cd04496">
    <property type="entry name" value="SSB_OBF"/>
    <property type="match status" value="1"/>
</dbReference>
<comment type="caution">
    <text evidence="3">The sequence shown here is derived from an EMBL/GenBank/DDBJ whole genome shotgun (WGS) entry which is preliminary data.</text>
</comment>
<sequence>MKYNEIKKTNKVLLKGKIIDTLEIAYECFGENFLKTKLSCKRSSGTEDILPVIFPERIGNIESIQPGTCIEINGEIRTCNKHDSDKNKLLINVYCNEFNIIQEEEFYPSDDIELNGYICKEPVYRKTPLGREIADLLLAVNRKFGKSDYIPCITWSRNARFVNELPVGSNIQVSGRLQSRKYIKRTEDGTEVTKTAYEVSINRIRLIEKASPKENLETPDESCEVQSTPA</sequence>